<feature type="compositionally biased region" description="Basic residues" evidence="1">
    <location>
        <begin position="257"/>
        <end position="274"/>
    </location>
</feature>
<organism evidence="3 4">
    <name type="scientific">Thalassiosira pseudonana</name>
    <name type="common">Marine diatom</name>
    <name type="synonym">Cyclotella nana</name>
    <dbReference type="NCBI Taxonomy" id="35128"/>
    <lineage>
        <taxon>Eukaryota</taxon>
        <taxon>Sar</taxon>
        <taxon>Stramenopiles</taxon>
        <taxon>Ochrophyta</taxon>
        <taxon>Bacillariophyta</taxon>
        <taxon>Coscinodiscophyceae</taxon>
        <taxon>Thalassiosirophycidae</taxon>
        <taxon>Thalassiosirales</taxon>
        <taxon>Thalassiosiraceae</taxon>
        <taxon>Thalassiosira</taxon>
    </lineage>
</organism>
<evidence type="ECO:0000313" key="3">
    <source>
        <dbReference type="EMBL" id="EED94468.1"/>
    </source>
</evidence>
<dbReference type="GeneID" id="7452082"/>
<evidence type="ECO:0000313" key="4">
    <source>
        <dbReference type="Proteomes" id="UP000001449"/>
    </source>
</evidence>
<reference evidence="3 4" key="1">
    <citation type="journal article" date="2004" name="Science">
        <title>The genome of the diatom Thalassiosira pseudonana: ecology, evolution, and metabolism.</title>
        <authorList>
            <person name="Armbrust E.V."/>
            <person name="Berges J.A."/>
            <person name="Bowler C."/>
            <person name="Green B.R."/>
            <person name="Martinez D."/>
            <person name="Putnam N.H."/>
            <person name="Zhou S."/>
            <person name="Allen A.E."/>
            <person name="Apt K.E."/>
            <person name="Bechner M."/>
            <person name="Brzezinski M.A."/>
            <person name="Chaal B.K."/>
            <person name="Chiovitti A."/>
            <person name="Davis A.K."/>
            <person name="Demarest M.S."/>
            <person name="Detter J.C."/>
            <person name="Glavina T."/>
            <person name="Goodstein D."/>
            <person name="Hadi M.Z."/>
            <person name="Hellsten U."/>
            <person name="Hildebrand M."/>
            <person name="Jenkins B.D."/>
            <person name="Jurka J."/>
            <person name="Kapitonov V.V."/>
            <person name="Kroger N."/>
            <person name="Lau W.W."/>
            <person name="Lane T.W."/>
            <person name="Larimer F.W."/>
            <person name="Lippmeier J.C."/>
            <person name="Lucas S."/>
            <person name="Medina M."/>
            <person name="Montsant A."/>
            <person name="Obornik M."/>
            <person name="Parker M.S."/>
            <person name="Palenik B."/>
            <person name="Pazour G.J."/>
            <person name="Richardson P.M."/>
            <person name="Rynearson T.A."/>
            <person name="Saito M.A."/>
            <person name="Schwartz D.C."/>
            <person name="Thamatrakoln K."/>
            <person name="Valentin K."/>
            <person name="Vardi A."/>
            <person name="Wilkerson F.P."/>
            <person name="Rokhsar D.S."/>
        </authorList>
    </citation>
    <scope>NUCLEOTIDE SEQUENCE [LARGE SCALE GENOMIC DNA]</scope>
    <source>
        <strain evidence="3 4">CCMP1335</strain>
    </source>
</reference>
<dbReference type="GO" id="GO:0005730">
    <property type="term" value="C:nucleolus"/>
    <property type="evidence" value="ECO:0000318"/>
    <property type="project" value="GO_Central"/>
</dbReference>
<gene>
    <name evidence="3" type="ORF">THAPSDRAFT_21973</name>
</gene>
<dbReference type="EMBL" id="CM000640">
    <property type="protein sequence ID" value="EED94468.1"/>
    <property type="molecule type" value="Genomic_DNA"/>
</dbReference>
<dbReference type="PANTHER" id="PTHR23149:SF9">
    <property type="entry name" value="G PATCH DOMAIN-CONTAINING PROTEIN 4"/>
    <property type="match status" value="1"/>
</dbReference>
<reference evidence="3 4" key="2">
    <citation type="journal article" date="2008" name="Nature">
        <title>The Phaeodactylum genome reveals the evolutionary history of diatom genomes.</title>
        <authorList>
            <person name="Bowler C."/>
            <person name="Allen A.E."/>
            <person name="Badger J.H."/>
            <person name="Grimwood J."/>
            <person name="Jabbari K."/>
            <person name="Kuo A."/>
            <person name="Maheswari U."/>
            <person name="Martens C."/>
            <person name="Maumus F."/>
            <person name="Otillar R.P."/>
            <person name="Rayko E."/>
            <person name="Salamov A."/>
            <person name="Vandepoele K."/>
            <person name="Beszteri B."/>
            <person name="Gruber A."/>
            <person name="Heijde M."/>
            <person name="Katinka M."/>
            <person name="Mock T."/>
            <person name="Valentin K."/>
            <person name="Verret F."/>
            <person name="Berges J.A."/>
            <person name="Brownlee C."/>
            <person name="Cadoret J.P."/>
            <person name="Chiovitti A."/>
            <person name="Choi C.J."/>
            <person name="Coesel S."/>
            <person name="De Martino A."/>
            <person name="Detter J.C."/>
            <person name="Durkin C."/>
            <person name="Falciatore A."/>
            <person name="Fournet J."/>
            <person name="Haruta M."/>
            <person name="Huysman M.J."/>
            <person name="Jenkins B.D."/>
            <person name="Jiroutova K."/>
            <person name="Jorgensen R.E."/>
            <person name="Joubert Y."/>
            <person name="Kaplan A."/>
            <person name="Kroger N."/>
            <person name="Kroth P.G."/>
            <person name="La Roche J."/>
            <person name="Lindquist E."/>
            <person name="Lommer M."/>
            <person name="Martin-Jezequel V."/>
            <person name="Lopez P.J."/>
            <person name="Lucas S."/>
            <person name="Mangogna M."/>
            <person name="McGinnis K."/>
            <person name="Medlin L.K."/>
            <person name="Montsant A."/>
            <person name="Oudot-Le Secq M.P."/>
            <person name="Napoli C."/>
            <person name="Obornik M."/>
            <person name="Parker M.S."/>
            <person name="Petit J.L."/>
            <person name="Porcel B.M."/>
            <person name="Poulsen N."/>
            <person name="Robison M."/>
            <person name="Rychlewski L."/>
            <person name="Rynearson T.A."/>
            <person name="Schmutz J."/>
            <person name="Shapiro H."/>
            <person name="Siaut M."/>
            <person name="Stanley M."/>
            <person name="Sussman M.R."/>
            <person name="Taylor A.R."/>
            <person name="Vardi A."/>
            <person name="von Dassow P."/>
            <person name="Vyverman W."/>
            <person name="Willis A."/>
            <person name="Wyrwicz L.S."/>
            <person name="Rokhsar D.S."/>
            <person name="Weissenbach J."/>
            <person name="Armbrust E.V."/>
            <person name="Green B.R."/>
            <person name="Van de Peer Y."/>
            <person name="Grigoriev I.V."/>
        </authorList>
    </citation>
    <scope>NUCLEOTIDE SEQUENCE [LARGE SCALE GENOMIC DNA]</scope>
    <source>
        <strain evidence="3 4">CCMP1335</strain>
    </source>
</reference>
<dbReference type="InterPro" id="IPR000467">
    <property type="entry name" value="G_patch_dom"/>
</dbReference>
<sequence>MAYAGELCGSKLRSKLGGVLNESATSHSPALLSSNQSFAKRQLEKMGWQEGTGLGKRRDGQVDHIKIKQRQDEMGLGKEKELARDIADVWWKDSVGGTLARLQKKKSAEKDKKRKSKDKKKSKRDNQFNDKVKVFTDEELFAATGGARFGMRAQRRAEGKWKRTESGSELTELEKKALKNMEWNGRGSAEVKLSRENSVVENDASVKESAQCGVLKEGKRKRKEADNDDDDEQSNSIDALPSTTQEDNEVVSEDKRRLKKKRRNEAKKSIKAHKVSPPPSEEDALIEDAVSKKKSKKEKKSKKSSKK</sequence>
<dbReference type="STRING" id="35128.B8BW76"/>
<dbReference type="PANTHER" id="PTHR23149">
    <property type="entry name" value="G PATCH DOMAIN CONTAINING PROTEIN"/>
    <property type="match status" value="1"/>
</dbReference>
<evidence type="ECO:0000259" key="2">
    <source>
        <dbReference type="PROSITE" id="PS50174"/>
    </source>
</evidence>
<feature type="domain" description="G-patch" evidence="2">
    <location>
        <begin position="35"/>
        <end position="81"/>
    </location>
</feature>
<dbReference type="HOGENOM" id="CLU_047130_0_0_1"/>
<dbReference type="eggNOG" id="ENOG502S1Q2">
    <property type="taxonomic scope" value="Eukaryota"/>
</dbReference>
<dbReference type="PROSITE" id="PS50174">
    <property type="entry name" value="G_PATCH"/>
    <property type="match status" value="1"/>
</dbReference>
<dbReference type="Proteomes" id="UP000001449">
    <property type="component" value="Chromosome 3"/>
</dbReference>
<proteinExistence type="predicted"/>
<evidence type="ECO:0000256" key="1">
    <source>
        <dbReference type="SAM" id="MobiDB-lite"/>
    </source>
</evidence>
<dbReference type="InParanoid" id="B8BW76"/>
<feature type="region of interest" description="Disordered" evidence="1">
    <location>
        <begin position="101"/>
        <end position="129"/>
    </location>
</feature>
<dbReference type="InterPro" id="IPR050656">
    <property type="entry name" value="PINX1"/>
</dbReference>
<dbReference type="SMART" id="SM00443">
    <property type="entry name" value="G_patch"/>
    <property type="match status" value="1"/>
</dbReference>
<dbReference type="AlphaFoldDB" id="B8BW76"/>
<dbReference type="PaxDb" id="35128-Thaps21973"/>
<feature type="compositionally biased region" description="Basic and acidic residues" evidence="1">
    <location>
        <begin position="155"/>
        <end position="179"/>
    </location>
</feature>
<dbReference type="KEGG" id="tps:THAPSDRAFT_21973"/>
<dbReference type="RefSeq" id="XP_002289032.1">
    <property type="nucleotide sequence ID" value="XM_002288996.1"/>
</dbReference>
<dbReference type="GO" id="GO:0003676">
    <property type="term" value="F:nucleic acid binding"/>
    <property type="evidence" value="ECO:0007669"/>
    <property type="project" value="InterPro"/>
</dbReference>
<feature type="compositionally biased region" description="Basic residues" evidence="1">
    <location>
        <begin position="292"/>
        <end position="307"/>
    </location>
</feature>
<name>B8BW76_THAPS</name>
<feature type="region of interest" description="Disordered" evidence="1">
    <location>
        <begin position="148"/>
        <end position="307"/>
    </location>
</feature>
<feature type="compositionally biased region" description="Basic residues" evidence="1">
    <location>
        <begin position="112"/>
        <end position="123"/>
    </location>
</feature>
<protein>
    <recommendedName>
        <fullName evidence="2">G-patch domain-containing protein</fullName>
    </recommendedName>
</protein>
<accession>B8BW76</accession>
<dbReference type="Pfam" id="PF01585">
    <property type="entry name" value="G-patch"/>
    <property type="match status" value="1"/>
</dbReference>
<keyword evidence="4" id="KW-1185">Reference proteome</keyword>
<feature type="compositionally biased region" description="Polar residues" evidence="1">
    <location>
        <begin position="234"/>
        <end position="245"/>
    </location>
</feature>